<feature type="transmembrane region" description="Helical" evidence="9">
    <location>
        <begin position="162"/>
        <end position="179"/>
    </location>
</feature>
<dbReference type="OrthoDB" id="68611at2759"/>
<reference evidence="10" key="1">
    <citation type="submission" date="2020-01" db="EMBL/GenBank/DDBJ databases">
        <title>Genome sequence of Kobresia littledalei, the first chromosome-level genome in the family Cyperaceae.</title>
        <authorList>
            <person name="Qu G."/>
        </authorList>
    </citation>
    <scope>NUCLEOTIDE SEQUENCE</scope>
    <source>
        <strain evidence="10">C.B.Clarke</strain>
        <tissue evidence="10">Leaf</tissue>
    </source>
</reference>
<feature type="transmembrane region" description="Helical" evidence="9">
    <location>
        <begin position="109"/>
        <end position="129"/>
    </location>
</feature>
<sequence>MHNKHCIRIDVTLSPSTVLPEFVRKPRKKERFIICRYIRDLWQFAKEDKHGVAFSLKVGLAMIIVSLLILISQPYEVFGTNIIYAILTVAVMFEYTVGATLNRGFNRAAGTLVAGTCALMVIQIILVSAHAAEPYIIGASIFLVAVVTSFMKIWPPLVPYEHCFRVTLFTYCLIIISAYRNSNPVFTALTRLYCIAIGASIAVIMNVLVCPIWAGEQLHNEFVASFHSVAESLEECVKKYLDANCSGHIGFPQFITDEPSFQKCKATMNSSARIDFLANSAKWEPPHGRFRLFYPWPQYVKVGSVLRHCAYEVMALHGCIHSKIQEIYCMKLVAEPEISEAASRATELLCQLANNLSEMKHNPVETINILKSVHGSIYRLQQSGAFNSIQFTTLRNSFPLNLTDYHTMPKTNSCTNALLKEARRLNSWPSINSHQMEDARKIDRGKILRRTEIEYPNSMEALSSRMFVSLLIEFVVKLDHLVDAVDELFKLAKFDEHVV</sequence>
<keyword evidence="6" id="KW-0406">Ion transport</keyword>
<dbReference type="GO" id="GO:0034220">
    <property type="term" value="P:monoatomic ion transmembrane transport"/>
    <property type="evidence" value="ECO:0007669"/>
    <property type="project" value="UniProtKB-KW"/>
</dbReference>
<dbReference type="PANTHER" id="PTHR31086">
    <property type="entry name" value="ALUMINUM-ACTIVATED MALATE TRANSPORTER 10"/>
    <property type="match status" value="1"/>
</dbReference>
<keyword evidence="3" id="KW-0813">Transport</keyword>
<dbReference type="Pfam" id="PF11744">
    <property type="entry name" value="ALMT"/>
    <property type="match status" value="1"/>
</dbReference>
<dbReference type="InterPro" id="IPR020966">
    <property type="entry name" value="ALMT"/>
</dbReference>
<keyword evidence="5 9" id="KW-1133">Transmembrane helix</keyword>
<feature type="transmembrane region" description="Helical" evidence="9">
    <location>
        <begin position="51"/>
        <end position="71"/>
    </location>
</feature>
<gene>
    <name evidence="10" type="ORF">FCM35_KLT15842</name>
</gene>
<comment type="subcellular location">
    <subcellularLocation>
        <location evidence="1">Membrane</location>
        <topology evidence="1">Multi-pass membrane protein</topology>
    </subcellularLocation>
</comment>
<keyword evidence="8" id="KW-0407">Ion channel</keyword>
<evidence type="ECO:0000256" key="6">
    <source>
        <dbReference type="ARBA" id="ARBA00023065"/>
    </source>
</evidence>
<protein>
    <submittedName>
        <fullName evidence="10">Aluminum-activated malate transporter 9-like protein</fullName>
    </submittedName>
</protein>
<name>A0A833RQJ1_9POAL</name>
<keyword evidence="4 9" id="KW-0812">Transmembrane</keyword>
<feature type="transmembrane region" description="Helical" evidence="9">
    <location>
        <begin position="135"/>
        <end position="155"/>
    </location>
</feature>
<keyword evidence="7 9" id="KW-0472">Membrane</keyword>
<evidence type="ECO:0000256" key="3">
    <source>
        <dbReference type="ARBA" id="ARBA00022448"/>
    </source>
</evidence>
<evidence type="ECO:0000256" key="2">
    <source>
        <dbReference type="ARBA" id="ARBA00007079"/>
    </source>
</evidence>
<evidence type="ECO:0000256" key="7">
    <source>
        <dbReference type="ARBA" id="ARBA00023136"/>
    </source>
</evidence>
<evidence type="ECO:0000256" key="1">
    <source>
        <dbReference type="ARBA" id="ARBA00004141"/>
    </source>
</evidence>
<comment type="caution">
    <text evidence="10">The sequence shown here is derived from an EMBL/GenBank/DDBJ whole genome shotgun (WGS) entry which is preliminary data.</text>
</comment>
<evidence type="ECO:0000313" key="10">
    <source>
        <dbReference type="EMBL" id="KAF3340071.1"/>
    </source>
</evidence>
<dbReference type="EMBL" id="SWLB01000003">
    <property type="protein sequence ID" value="KAF3340071.1"/>
    <property type="molecule type" value="Genomic_DNA"/>
</dbReference>
<evidence type="ECO:0000256" key="9">
    <source>
        <dbReference type="SAM" id="Phobius"/>
    </source>
</evidence>
<evidence type="ECO:0000256" key="8">
    <source>
        <dbReference type="ARBA" id="ARBA00023303"/>
    </source>
</evidence>
<accession>A0A833RQJ1</accession>
<keyword evidence="11" id="KW-1185">Reference proteome</keyword>
<dbReference type="AlphaFoldDB" id="A0A833RQJ1"/>
<feature type="transmembrane region" description="Helical" evidence="9">
    <location>
        <begin position="77"/>
        <end position="97"/>
    </location>
</feature>
<comment type="similarity">
    <text evidence="2">Belongs to the aromatic acid exporter (TC 2.A.85) family.</text>
</comment>
<evidence type="ECO:0000313" key="11">
    <source>
        <dbReference type="Proteomes" id="UP000623129"/>
    </source>
</evidence>
<proteinExistence type="inferred from homology"/>
<evidence type="ECO:0000256" key="5">
    <source>
        <dbReference type="ARBA" id="ARBA00022989"/>
    </source>
</evidence>
<organism evidence="10 11">
    <name type="scientific">Carex littledalei</name>
    <dbReference type="NCBI Taxonomy" id="544730"/>
    <lineage>
        <taxon>Eukaryota</taxon>
        <taxon>Viridiplantae</taxon>
        <taxon>Streptophyta</taxon>
        <taxon>Embryophyta</taxon>
        <taxon>Tracheophyta</taxon>
        <taxon>Spermatophyta</taxon>
        <taxon>Magnoliopsida</taxon>
        <taxon>Liliopsida</taxon>
        <taxon>Poales</taxon>
        <taxon>Cyperaceae</taxon>
        <taxon>Cyperoideae</taxon>
        <taxon>Cariceae</taxon>
        <taxon>Carex</taxon>
        <taxon>Carex subgen. Euthyceras</taxon>
    </lineage>
</organism>
<dbReference type="GO" id="GO:0015743">
    <property type="term" value="P:malate transport"/>
    <property type="evidence" value="ECO:0007669"/>
    <property type="project" value="InterPro"/>
</dbReference>
<dbReference type="GO" id="GO:0016020">
    <property type="term" value="C:membrane"/>
    <property type="evidence" value="ECO:0007669"/>
    <property type="project" value="UniProtKB-SubCell"/>
</dbReference>
<feature type="transmembrane region" description="Helical" evidence="9">
    <location>
        <begin position="185"/>
        <end position="209"/>
    </location>
</feature>
<dbReference type="Proteomes" id="UP000623129">
    <property type="component" value="Unassembled WGS sequence"/>
</dbReference>
<evidence type="ECO:0000256" key="4">
    <source>
        <dbReference type="ARBA" id="ARBA00022692"/>
    </source>
</evidence>